<proteinExistence type="predicted"/>
<protein>
    <submittedName>
        <fullName evidence="2">Uncharacterized protein</fullName>
    </submittedName>
</protein>
<dbReference type="Proteomes" id="UP000030759">
    <property type="component" value="Unassembled WGS sequence"/>
</dbReference>
<keyword evidence="1" id="KW-0472">Membrane</keyword>
<keyword evidence="1" id="KW-1133">Transmembrane helix</keyword>
<accession>A0A061HWC6</accession>
<keyword evidence="1" id="KW-0812">Transmembrane</keyword>
<evidence type="ECO:0000256" key="1">
    <source>
        <dbReference type="SAM" id="Phobius"/>
    </source>
</evidence>
<sequence>GFSQVLFEVLYHFHEGVFKVILFCFIFIVMLRSCWCMVPRLRWCHIGFSVVECTFTLSSSHPFFWWV</sequence>
<reference evidence="3" key="1">
    <citation type="journal article" date="2013" name="Nat. Biotechnol.">
        <title>Chinese hamster genome sequenced from sorted chromosomes.</title>
        <authorList>
            <person name="Brinkrolf K."/>
            <person name="Rupp O."/>
            <person name="Laux H."/>
            <person name="Kollin F."/>
            <person name="Ernst W."/>
            <person name="Linke B."/>
            <person name="Kofler R."/>
            <person name="Romand S."/>
            <person name="Hesse F."/>
            <person name="Budach W.E."/>
            <person name="Galosy S."/>
            <person name="Muller D."/>
            <person name="Noll T."/>
            <person name="Wienberg J."/>
            <person name="Jostock T."/>
            <person name="Leonard M."/>
            <person name="Grillari J."/>
            <person name="Tauch A."/>
            <person name="Goesmann A."/>
            <person name="Helk B."/>
            <person name="Mott J.E."/>
            <person name="Puhler A."/>
            <person name="Borth N."/>
        </authorList>
    </citation>
    <scope>NUCLEOTIDE SEQUENCE [LARGE SCALE GENOMIC DNA]</scope>
    <source>
        <strain evidence="3">17A/GY</strain>
    </source>
</reference>
<feature type="non-terminal residue" evidence="2">
    <location>
        <position position="1"/>
    </location>
</feature>
<evidence type="ECO:0000313" key="3">
    <source>
        <dbReference type="Proteomes" id="UP000030759"/>
    </source>
</evidence>
<dbReference type="AlphaFoldDB" id="A0A061HWC6"/>
<dbReference type="EMBL" id="KE691485">
    <property type="protein sequence ID" value="ERE33482.1"/>
    <property type="molecule type" value="Genomic_DNA"/>
</dbReference>
<evidence type="ECO:0000313" key="2">
    <source>
        <dbReference type="EMBL" id="ERE33482.1"/>
    </source>
</evidence>
<organism evidence="2 3">
    <name type="scientific">Cricetulus griseus</name>
    <name type="common">Chinese hamster</name>
    <name type="synonym">Cricetulus barabensis griseus</name>
    <dbReference type="NCBI Taxonomy" id="10029"/>
    <lineage>
        <taxon>Eukaryota</taxon>
        <taxon>Metazoa</taxon>
        <taxon>Chordata</taxon>
        <taxon>Craniata</taxon>
        <taxon>Vertebrata</taxon>
        <taxon>Euteleostomi</taxon>
        <taxon>Mammalia</taxon>
        <taxon>Eutheria</taxon>
        <taxon>Euarchontoglires</taxon>
        <taxon>Glires</taxon>
        <taxon>Rodentia</taxon>
        <taxon>Myomorpha</taxon>
        <taxon>Muroidea</taxon>
        <taxon>Cricetidae</taxon>
        <taxon>Cricetinae</taxon>
        <taxon>Cricetulus</taxon>
    </lineage>
</organism>
<feature type="transmembrane region" description="Helical" evidence="1">
    <location>
        <begin position="20"/>
        <end position="38"/>
    </location>
</feature>
<gene>
    <name evidence="2" type="ORF">H671_21761</name>
</gene>
<name>A0A061HWC6_CRIGR</name>